<keyword evidence="2" id="KW-1185">Reference proteome</keyword>
<dbReference type="OrthoDB" id="5874196at2759"/>
<evidence type="ECO:0000313" key="2">
    <source>
        <dbReference type="Proteomes" id="UP000271889"/>
    </source>
</evidence>
<organism evidence="1 2">
    <name type="scientific">Cylicostephanus goldi</name>
    <name type="common">Nematode worm</name>
    <dbReference type="NCBI Taxonomy" id="71465"/>
    <lineage>
        <taxon>Eukaryota</taxon>
        <taxon>Metazoa</taxon>
        <taxon>Ecdysozoa</taxon>
        <taxon>Nematoda</taxon>
        <taxon>Chromadorea</taxon>
        <taxon>Rhabditida</taxon>
        <taxon>Rhabditina</taxon>
        <taxon>Rhabditomorpha</taxon>
        <taxon>Strongyloidea</taxon>
        <taxon>Strongylidae</taxon>
        <taxon>Cylicostephanus</taxon>
    </lineage>
</organism>
<dbReference type="AlphaFoldDB" id="A0A3P6QXP9"/>
<proteinExistence type="predicted"/>
<dbReference type="Proteomes" id="UP000271889">
    <property type="component" value="Unassembled WGS sequence"/>
</dbReference>
<accession>A0A3P6QXP9</accession>
<evidence type="ECO:0000313" key="1">
    <source>
        <dbReference type="EMBL" id="VDK48330.1"/>
    </source>
</evidence>
<name>A0A3P6QXP9_CYLGO</name>
<reference evidence="1 2" key="1">
    <citation type="submission" date="2018-11" db="EMBL/GenBank/DDBJ databases">
        <authorList>
            <consortium name="Pathogen Informatics"/>
        </authorList>
    </citation>
    <scope>NUCLEOTIDE SEQUENCE [LARGE SCALE GENOMIC DNA]</scope>
</reference>
<dbReference type="EMBL" id="UYRV01002238">
    <property type="protein sequence ID" value="VDK48330.1"/>
    <property type="molecule type" value="Genomic_DNA"/>
</dbReference>
<protein>
    <submittedName>
        <fullName evidence="1">Uncharacterized protein</fullName>
    </submittedName>
</protein>
<sequence length="60" mass="6932">MESTVRVHLTDDKGGDGGTIENVSMLVKARPREKQIECTQVSEKRKREVIFIELLKVRNY</sequence>
<gene>
    <name evidence="1" type="ORF">CGOC_LOCUS1245</name>
</gene>